<comment type="caution">
    <text evidence="5">The sequence shown here is derived from an EMBL/GenBank/DDBJ whole genome shotgun (WGS) entry which is preliminary data.</text>
</comment>
<dbReference type="InterPro" id="IPR027417">
    <property type="entry name" value="P-loop_NTPase"/>
</dbReference>
<sequence length="235" mass="24594">MEAAGLVRRWQAEGRAYEVEVERLSIAPGDRIALTGPSGVGKSTLLDLLALALAPARAGAFSLSAGGETVDLAALWRDGKREALAALRARFIGYVPQTGGLLPYLSVEGNIALTQRLSGRPDGAWLRDLARRLDIAELLPRKPESLSVGQRQRVAIARALAHRPALVLADEPTASVDPTRAGIILDLLVEAGAAAGCALVIASHDIASLAGRMDKALTPTVEAGEGGTRAVFRPC</sequence>
<protein>
    <submittedName>
        <fullName evidence="5">ABC transporter ATP-binding protein</fullName>
    </submittedName>
</protein>
<dbReference type="Pfam" id="PF00005">
    <property type="entry name" value="ABC_tran"/>
    <property type="match status" value="1"/>
</dbReference>
<accession>A0A317DVG7</accession>
<dbReference type="InterPro" id="IPR003439">
    <property type="entry name" value="ABC_transporter-like_ATP-bd"/>
</dbReference>
<evidence type="ECO:0000256" key="1">
    <source>
        <dbReference type="ARBA" id="ARBA00005417"/>
    </source>
</evidence>
<evidence type="ECO:0000313" key="5">
    <source>
        <dbReference type="EMBL" id="PWR18541.1"/>
    </source>
</evidence>
<name>A0A317DVG7_9PROT</name>
<evidence type="ECO:0000259" key="4">
    <source>
        <dbReference type="PROSITE" id="PS50893"/>
    </source>
</evidence>
<dbReference type="Proteomes" id="UP000245461">
    <property type="component" value="Unassembled WGS sequence"/>
</dbReference>
<keyword evidence="3 5" id="KW-0067">ATP-binding</keyword>
<dbReference type="PROSITE" id="PS00211">
    <property type="entry name" value="ABC_TRANSPORTER_1"/>
    <property type="match status" value="1"/>
</dbReference>
<keyword evidence="6" id="KW-1185">Reference proteome</keyword>
<evidence type="ECO:0000256" key="3">
    <source>
        <dbReference type="ARBA" id="ARBA00022840"/>
    </source>
</evidence>
<keyword evidence="2" id="KW-0547">Nucleotide-binding</keyword>
<reference evidence="5 6" key="1">
    <citation type="submission" date="2018-05" db="EMBL/GenBank/DDBJ databases">
        <title>Zavarzinia sp. HR-AS.</title>
        <authorList>
            <person name="Lee Y."/>
            <person name="Jeon C.O."/>
        </authorList>
    </citation>
    <scope>NUCLEOTIDE SEQUENCE [LARGE SCALE GENOMIC DNA]</scope>
    <source>
        <strain evidence="5 6">HR-AS</strain>
    </source>
</reference>
<dbReference type="SUPFAM" id="SSF52540">
    <property type="entry name" value="P-loop containing nucleoside triphosphate hydrolases"/>
    <property type="match status" value="1"/>
</dbReference>
<comment type="similarity">
    <text evidence="1">Belongs to the ABC transporter superfamily.</text>
</comment>
<evidence type="ECO:0000313" key="6">
    <source>
        <dbReference type="Proteomes" id="UP000245461"/>
    </source>
</evidence>
<dbReference type="PROSITE" id="PS50893">
    <property type="entry name" value="ABC_TRANSPORTER_2"/>
    <property type="match status" value="1"/>
</dbReference>
<dbReference type="PANTHER" id="PTHR24220">
    <property type="entry name" value="IMPORT ATP-BINDING PROTEIN"/>
    <property type="match status" value="1"/>
</dbReference>
<dbReference type="GO" id="GO:0016887">
    <property type="term" value="F:ATP hydrolysis activity"/>
    <property type="evidence" value="ECO:0007669"/>
    <property type="project" value="InterPro"/>
</dbReference>
<dbReference type="Gene3D" id="3.40.50.300">
    <property type="entry name" value="P-loop containing nucleotide triphosphate hydrolases"/>
    <property type="match status" value="1"/>
</dbReference>
<dbReference type="GO" id="GO:0005886">
    <property type="term" value="C:plasma membrane"/>
    <property type="evidence" value="ECO:0007669"/>
    <property type="project" value="TreeGrafter"/>
</dbReference>
<proteinExistence type="inferred from homology"/>
<dbReference type="PANTHER" id="PTHR24220:SF689">
    <property type="entry name" value="LIPOPROTEIN-RELEASING SYSTEM ATP-BINDING PROTEIN LOLD"/>
    <property type="match status" value="1"/>
</dbReference>
<dbReference type="GO" id="GO:0005524">
    <property type="term" value="F:ATP binding"/>
    <property type="evidence" value="ECO:0007669"/>
    <property type="project" value="UniProtKB-KW"/>
</dbReference>
<dbReference type="InterPro" id="IPR003593">
    <property type="entry name" value="AAA+_ATPase"/>
</dbReference>
<gene>
    <name evidence="5" type="ORF">DKG74_18990</name>
</gene>
<dbReference type="EMBL" id="QGLE01000014">
    <property type="protein sequence ID" value="PWR18541.1"/>
    <property type="molecule type" value="Genomic_DNA"/>
</dbReference>
<dbReference type="GO" id="GO:0089705">
    <property type="term" value="P:protein localization to outer membrane"/>
    <property type="evidence" value="ECO:0007669"/>
    <property type="project" value="TreeGrafter"/>
</dbReference>
<feature type="domain" description="ABC transporter" evidence="4">
    <location>
        <begin position="1"/>
        <end position="234"/>
    </location>
</feature>
<dbReference type="OrthoDB" id="9802264at2"/>
<evidence type="ECO:0000256" key="2">
    <source>
        <dbReference type="ARBA" id="ARBA00022741"/>
    </source>
</evidence>
<dbReference type="GO" id="GO:0044874">
    <property type="term" value="P:lipoprotein localization to outer membrane"/>
    <property type="evidence" value="ECO:0007669"/>
    <property type="project" value="TreeGrafter"/>
</dbReference>
<dbReference type="InterPro" id="IPR017871">
    <property type="entry name" value="ABC_transporter-like_CS"/>
</dbReference>
<organism evidence="5 6">
    <name type="scientific">Zavarzinia aquatilis</name>
    <dbReference type="NCBI Taxonomy" id="2211142"/>
    <lineage>
        <taxon>Bacteria</taxon>
        <taxon>Pseudomonadati</taxon>
        <taxon>Pseudomonadota</taxon>
        <taxon>Alphaproteobacteria</taxon>
        <taxon>Rhodospirillales</taxon>
        <taxon>Zavarziniaceae</taxon>
        <taxon>Zavarzinia</taxon>
    </lineage>
</organism>
<dbReference type="InterPro" id="IPR015854">
    <property type="entry name" value="ABC_transpr_LolD-like"/>
</dbReference>
<dbReference type="GO" id="GO:0022857">
    <property type="term" value="F:transmembrane transporter activity"/>
    <property type="evidence" value="ECO:0007669"/>
    <property type="project" value="TreeGrafter"/>
</dbReference>
<dbReference type="AlphaFoldDB" id="A0A317DVG7"/>
<dbReference type="SMART" id="SM00382">
    <property type="entry name" value="AAA"/>
    <property type="match status" value="1"/>
</dbReference>